<accession>A0ABU7TL43</accession>
<gene>
    <name evidence="1" type="ORF">MOTC310_06945</name>
</gene>
<dbReference type="Proteomes" id="UP001355206">
    <property type="component" value="Unassembled WGS sequence"/>
</dbReference>
<comment type="caution">
    <text evidence="1">The sequence shown here is derived from an EMBL/GenBank/DDBJ whole genome shotgun (WGS) entry which is preliminary data.</text>
</comment>
<protein>
    <recommendedName>
        <fullName evidence="3">XRE family transcriptional regulator</fullName>
    </recommendedName>
</protein>
<keyword evidence="2" id="KW-1185">Reference proteome</keyword>
<sequence>MANHSRVPDGRSRRILGDLAETLGCSVDLFFDPGQHDDLSMTEELLTLWFSIEDADARHRILDCARAVKAEAELQLRV</sequence>
<evidence type="ECO:0000313" key="1">
    <source>
        <dbReference type="EMBL" id="MEE7490234.1"/>
    </source>
</evidence>
<organism evidence="1 2">
    <name type="scientific">Methylobacterium oryzae</name>
    <dbReference type="NCBI Taxonomy" id="334852"/>
    <lineage>
        <taxon>Bacteria</taxon>
        <taxon>Pseudomonadati</taxon>
        <taxon>Pseudomonadota</taxon>
        <taxon>Alphaproteobacteria</taxon>
        <taxon>Hyphomicrobiales</taxon>
        <taxon>Methylobacteriaceae</taxon>
        <taxon>Methylobacterium</taxon>
    </lineage>
</organism>
<proteinExistence type="predicted"/>
<name>A0ABU7TL43_9HYPH</name>
<evidence type="ECO:0008006" key="3">
    <source>
        <dbReference type="Google" id="ProtNLM"/>
    </source>
</evidence>
<reference evidence="1 2" key="1">
    <citation type="journal article" date="2012" name="Genet. Mol. Biol.">
        <title>Analysis of 16S rRNA and mxaF genes revealing insights into Methylobacterium niche-specific plant association.</title>
        <authorList>
            <person name="Dourado M.N."/>
            <person name="Andreote F.D."/>
            <person name="Dini-Andreote F."/>
            <person name="Conti R."/>
            <person name="Araujo J.M."/>
            <person name="Araujo W.L."/>
        </authorList>
    </citation>
    <scope>NUCLEOTIDE SEQUENCE [LARGE SCALE GENOMIC DNA]</scope>
    <source>
        <strain evidence="1 2">TC3-10</strain>
    </source>
</reference>
<dbReference type="EMBL" id="MLCA01000001">
    <property type="protein sequence ID" value="MEE7490234.1"/>
    <property type="molecule type" value="Genomic_DNA"/>
</dbReference>
<evidence type="ECO:0000313" key="2">
    <source>
        <dbReference type="Proteomes" id="UP001355206"/>
    </source>
</evidence>